<dbReference type="GO" id="GO:0005911">
    <property type="term" value="C:cell-cell junction"/>
    <property type="evidence" value="ECO:0007669"/>
    <property type="project" value="TreeGrafter"/>
</dbReference>
<evidence type="ECO:0000313" key="10">
    <source>
        <dbReference type="EMBL" id="CAG2201183.1"/>
    </source>
</evidence>
<dbReference type="OrthoDB" id="6088938at2759"/>
<dbReference type="InterPro" id="IPR013783">
    <property type="entry name" value="Ig-like_fold"/>
</dbReference>
<dbReference type="Pfam" id="PF13927">
    <property type="entry name" value="Ig_3"/>
    <property type="match status" value="1"/>
</dbReference>
<dbReference type="InterPro" id="IPR051275">
    <property type="entry name" value="Cell_adhesion_signaling"/>
</dbReference>
<name>A0A8S3R264_MYTED</name>
<keyword evidence="7" id="KW-1133">Transmembrane helix</keyword>
<feature type="chain" id="PRO_5035916190" evidence="8">
    <location>
        <begin position="22"/>
        <end position="882"/>
    </location>
</feature>
<keyword evidence="7" id="KW-0812">Transmembrane</keyword>
<dbReference type="GO" id="GO:0050839">
    <property type="term" value="F:cell adhesion molecule binding"/>
    <property type="evidence" value="ECO:0007669"/>
    <property type="project" value="TreeGrafter"/>
</dbReference>
<accession>A0A8S3R264</accession>
<evidence type="ECO:0000256" key="7">
    <source>
        <dbReference type="SAM" id="Phobius"/>
    </source>
</evidence>
<reference evidence="10" key="1">
    <citation type="submission" date="2021-03" db="EMBL/GenBank/DDBJ databases">
        <authorList>
            <person name="Bekaert M."/>
        </authorList>
    </citation>
    <scope>NUCLEOTIDE SEQUENCE</scope>
</reference>
<keyword evidence="8" id="KW-0732">Signal</keyword>
<feature type="domain" description="Ig-like" evidence="9">
    <location>
        <begin position="1"/>
        <end position="120"/>
    </location>
</feature>
<feature type="domain" description="Ig-like" evidence="9">
    <location>
        <begin position="356"/>
        <end position="435"/>
    </location>
</feature>
<dbReference type="SMART" id="SM00408">
    <property type="entry name" value="IGc2"/>
    <property type="match status" value="4"/>
</dbReference>
<keyword evidence="5" id="KW-0393">Immunoglobulin domain</keyword>
<dbReference type="PROSITE" id="PS50835">
    <property type="entry name" value="IG_LIKE"/>
    <property type="match status" value="7"/>
</dbReference>
<sequence length="882" mass="96003">MKSKIHVVWNYCVLCIVVVKGNFLKRPDDVTECSGGDLTFGWEYSGSANVVMWEKLPSTTVLSHVLIVDLLTPGSGYEGRIRHNSNGNMTLKSLKEEDSGTYKCTVTYFLGIAEDSIDVIIYNRLRMPPSITYNSKTNKLSCTVADVNSGIHYTWTLNEEVIGTENALIPKNSGVYTCVITGKAIEMCAVSNIKKNASFSLQMEKPVVAARQPTIRTIDGQSVTLECYVVIGHGLNYKCTASNDAGESIPVTVMVQVLTPPHIQSFGEYSPLENSNLHIRCNISGNPSPNWDQVHWTKIESISFRVSGFSLYFNEISRQEAGIYTCHVTTLLELTSGQILTKTDNKNVTIDVLYAPGSSIKLSTTSNSIITIENSAIPTVLCSANCNPGCAFNWQTRSGTLIAGAELSLGNAKRIMNGTYTCSASTSIALDNHVAYARIDLIIHYSPFITSILPSKSVSVMEESQITLVCKAGGYPSPNITWSYMGKNDTSSLKSIVDFESLTFVNISRMKGGIYFCHVNNGIGEGHFEEIHLTVTYGPGLSVEILPLNSISVSENETIENITCSATCNPVCSYKWQKPDGNHVADNNLELGAAHRDMSGTYLCTAENEIQSMTLQGFARLSLLVYYSATISFLSPKNKLILEEGDTLQIVCEADGYPFPNITWSKNNNIFSRKDVHYFKALSCGDSGYYTCTVTNGIGSTDEDGFNLSIPCGHIQEDTTTVTFENGTGGSSINLSQINSDSRQSIFIYVGIGGGILVAVAIAVSFIVVYTIKGQRQIKGPINQQATDIQPGNEYNEILDTDVSSISPSQGVYSEITEDGNTVEEPHSTDDPREPSGGSSVGYSKFQPSNNLDSSYLCAVPSNSTVTSITCNNFESFTRNES</sequence>
<evidence type="ECO:0000259" key="9">
    <source>
        <dbReference type="PROSITE" id="PS50835"/>
    </source>
</evidence>
<evidence type="ECO:0000256" key="5">
    <source>
        <dbReference type="ARBA" id="ARBA00023319"/>
    </source>
</evidence>
<dbReference type="GO" id="GO:0098609">
    <property type="term" value="P:cell-cell adhesion"/>
    <property type="evidence" value="ECO:0007669"/>
    <property type="project" value="TreeGrafter"/>
</dbReference>
<feature type="domain" description="Ig-like" evidence="9">
    <location>
        <begin position="140"/>
        <end position="200"/>
    </location>
</feature>
<feature type="domain" description="Ig-like" evidence="9">
    <location>
        <begin position="261"/>
        <end position="349"/>
    </location>
</feature>
<keyword evidence="3" id="KW-1015">Disulfide bond</keyword>
<feature type="region of interest" description="Disordered" evidence="6">
    <location>
        <begin position="816"/>
        <end position="847"/>
    </location>
</feature>
<dbReference type="CDD" id="cd00096">
    <property type="entry name" value="Ig"/>
    <property type="match status" value="2"/>
</dbReference>
<evidence type="ECO:0000256" key="6">
    <source>
        <dbReference type="SAM" id="MobiDB-lite"/>
    </source>
</evidence>
<dbReference type="Pfam" id="PF13895">
    <property type="entry name" value="Ig_2"/>
    <property type="match status" value="1"/>
</dbReference>
<dbReference type="Gene3D" id="2.60.40.10">
    <property type="entry name" value="Immunoglobulins"/>
    <property type="match status" value="5"/>
</dbReference>
<organism evidence="10 11">
    <name type="scientific">Mytilus edulis</name>
    <name type="common">Blue mussel</name>
    <dbReference type="NCBI Taxonomy" id="6550"/>
    <lineage>
        <taxon>Eukaryota</taxon>
        <taxon>Metazoa</taxon>
        <taxon>Spiralia</taxon>
        <taxon>Lophotrochozoa</taxon>
        <taxon>Mollusca</taxon>
        <taxon>Bivalvia</taxon>
        <taxon>Autobranchia</taxon>
        <taxon>Pteriomorphia</taxon>
        <taxon>Mytilida</taxon>
        <taxon>Mytiloidea</taxon>
        <taxon>Mytilidae</taxon>
        <taxon>Mytilinae</taxon>
        <taxon>Mytilus</taxon>
    </lineage>
</organism>
<keyword evidence="4" id="KW-0325">Glycoprotein</keyword>
<dbReference type="PANTHER" id="PTHR11640:SF31">
    <property type="entry name" value="IRREGULAR CHIASM C-ROUGHEST PROTEIN-RELATED"/>
    <property type="match status" value="1"/>
</dbReference>
<evidence type="ECO:0000313" key="11">
    <source>
        <dbReference type="Proteomes" id="UP000683360"/>
    </source>
</evidence>
<dbReference type="SUPFAM" id="SSF48726">
    <property type="entry name" value="Immunoglobulin"/>
    <property type="match status" value="6"/>
</dbReference>
<evidence type="ECO:0000256" key="4">
    <source>
        <dbReference type="ARBA" id="ARBA00023180"/>
    </source>
</evidence>
<comment type="subcellular location">
    <subcellularLocation>
        <location evidence="1">Membrane</location>
        <topology evidence="1">Single-pass type I membrane protein</topology>
    </subcellularLocation>
</comment>
<feature type="domain" description="Ig-like" evidence="9">
    <location>
        <begin position="539"/>
        <end position="616"/>
    </location>
</feature>
<feature type="compositionally biased region" description="Polar residues" evidence="6">
    <location>
        <begin position="837"/>
        <end position="847"/>
    </location>
</feature>
<keyword evidence="2 7" id="KW-0472">Membrane</keyword>
<evidence type="ECO:0000256" key="3">
    <source>
        <dbReference type="ARBA" id="ARBA00023157"/>
    </source>
</evidence>
<gene>
    <name evidence="10" type="ORF">MEDL_15832</name>
</gene>
<dbReference type="EMBL" id="CAJPWZ010000836">
    <property type="protein sequence ID" value="CAG2201183.1"/>
    <property type="molecule type" value="Genomic_DNA"/>
</dbReference>
<protein>
    <submittedName>
        <fullName evidence="10">HMCN</fullName>
    </submittedName>
</protein>
<evidence type="ECO:0000256" key="1">
    <source>
        <dbReference type="ARBA" id="ARBA00004479"/>
    </source>
</evidence>
<feature type="compositionally biased region" description="Basic and acidic residues" evidence="6">
    <location>
        <begin position="824"/>
        <end position="834"/>
    </location>
</feature>
<dbReference type="SMART" id="SM00409">
    <property type="entry name" value="IG"/>
    <property type="match status" value="6"/>
</dbReference>
<dbReference type="InterPro" id="IPR036179">
    <property type="entry name" value="Ig-like_dom_sf"/>
</dbReference>
<keyword evidence="11" id="KW-1185">Reference proteome</keyword>
<dbReference type="InterPro" id="IPR003598">
    <property type="entry name" value="Ig_sub2"/>
</dbReference>
<dbReference type="AlphaFoldDB" id="A0A8S3R264"/>
<dbReference type="PANTHER" id="PTHR11640">
    <property type="entry name" value="NEPHRIN"/>
    <property type="match status" value="1"/>
</dbReference>
<comment type="caution">
    <text evidence="10">The sequence shown here is derived from an EMBL/GenBank/DDBJ whole genome shotgun (WGS) entry which is preliminary data.</text>
</comment>
<dbReference type="InterPro" id="IPR007110">
    <property type="entry name" value="Ig-like_dom"/>
</dbReference>
<feature type="signal peptide" evidence="8">
    <location>
        <begin position="1"/>
        <end position="21"/>
    </location>
</feature>
<evidence type="ECO:0000256" key="8">
    <source>
        <dbReference type="SAM" id="SignalP"/>
    </source>
</evidence>
<proteinExistence type="predicted"/>
<feature type="transmembrane region" description="Helical" evidence="7">
    <location>
        <begin position="746"/>
        <end position="772"/>
    </location>
</feature>
<feature type="domain" description="Ig-like" evidence="9">
    <location>
        <begin position="629"/>
        <end position="709"/>
    </location>
</feature>
<dbReference type="Proteomes" id="UP000683360">
    <property type="component" value="Unassembled WGS sequence"/>
</dbReference>
<evidence type="ECO:0000256" key="2">
    <source>
        <dbReference type="ARBA" id="ARBA00023136"/>
    </source>
</evidence>
<feature type="domain" description="Ig-like" evidence="9">
    <location>
        <begin position="447"/>
        <end position="534"/>
    </location>
</feature>
<dbReference type="GO" id="GO:0005886">
    <property type="term" value="C:plasma membrane"/>
    <property type="evidence" value="ECO:0007669"/>
    <property type="project" value="TreeGrafter"/>
</dbReference>
<dbReference type="InterPro" id="IPR003599">
    <property type="entry name" value="Ig_sub"/>
</dbReference>